<evidence type="ECO:0000256" key="1">
    <source>
        <dbReference type="SAM" id="MobiDB-lite"/>
    </source>
</evidence>
<feature type="compositionally biased region" description="Low complexity" evidence="1">
    <location>
        <begin position="166"/>
        <end position="182"/>
    </location>
</feature>
<sequence length="188" mass="20199">MSSSFLGRRITAPQSVKAPKMAASDCGILFRAIFQDASIAWLKLIPDMRQNVCGGCLSSVVSFADGFGTTEPEDPGPAKPAAVLNLNWSQVWDKSSGRTAGVRWVPGRGEGAARADALRRGTRLSKAVFGRTRPALRTPGSPPRANDQPRRTWWGRSGELLPLWQRRGLSSSSGSPSTRLRSAGPRGL</sequence>
<reference evidence="2" key="1">
    <citation type="journal article" date="2022" name="bioRxiv">
        <title>Sequencing and chromosome-scale assembly of the giantPleurodeles waltlgenome.</title>
        <authorList>
            <person name="Brown T."/>
            <person name="Elewa A."/>
            <person name="Iarovenko S."/>
            <person name="Subramanian E."/>
            <person name="Araus A.J."/>
            <person name="Petzold A."/>
            <person name="Susuki M."/>
            <person name="Suzuki K.-i.T."/>
            <person name="Hayashi T."/>
            <person name="Toyoda A."/>
            <person name="Oliveira C."/>
            <person name="Osipova E."/>
            <person name="Leigh N.D."/>
            <person name="Simon A."/>
            <person name="Yun M.H."/>
        </authorList>
    </citation>
    <scope>NUCLEOTIDE SEQUENCE</scope>
    <source>
        <strain evidence="2">20211129_DDA</strain>
        <tissue evidence="2">Liver</tissue>
    </source>
</reference>
<feature type="region of interest" description="Disordered" evidence="1">
    <location>
        <begin position="165"/>
        <end position="188"/>
    </location>
</feature>
<protein>
    <submittedName>
        <fullName evidence="2">Uncharacterized protein</fullName>
    </submittedName>
</protein>
<gene>
    <name evidence="2" type="ORF">NDU88_000666</name>
</gene>
<evidence type="ECO:0000313" key="3">
    <source>
        <dbReference type="Proteomes" id="UP001066276"/>
    </source>
</evidence>
<evidence type="ECO:0000313" key="2">
    <source>
        <dbReference type="EMBL" id="KAJ1183856.1"/>
    </source>
</evidence>
<accession>A0AAV7U5A5</accession>
<keyword evidence="3" id="KW-1185">Reference proteome</keyword>
<dbReference type="Proteomes" id="UP001066276">
    <property type="component" value="Chromosome 3_1"/>
</dbReference>
<proteinExistence type="predicted"/>
<dbReference type="EMBL" id="JANPWB010000005">
    <property type="protein sequence ID" value="KAJ1183856.1"/>
    <property type="molecule type" value="Genomic_DNA"/>
</dbReference>
<feature type="region of interest" description="Disordered" evidence="1">
    <location>
        <begin position="129"/>
        <end position="153"/>
    </location>
</feature>
<comment type="caution">
    <text evidence="2">The sequence shown here is derived from an EMBL/GenBank/DDBJ whole genome shotgun (WGS) entry which is preliminary data.</text>
</comment>
<organism evidence="2 3">
    <name type="scientific">Pleurodeles waltl</name>
    <name type="common">Iberian ribbed newt</name>
    <dbReference type="NCBI Taxonomy" id="8319"/>
    <lineage>
        <taxon>Eukaryota</taxon>
        <taxon>Metazoa</taxon>
        <taxon>Chordata</taxon>
        <taxon>Craniata</taxon>
        <taxon>Vertebrata</taxon>
        <taxon>Euteleostomi</taxon>
        <taxon>Amphibia</taxon>
        <taxon>Batrachia</taxon>
        <taxon>Caudata</taxon>
        <taxon>Salamandroidea</taxon>
        <taxon>Salamandridae</taxon>
        <taxon>Pleurodelinae</taxon>
        <taxon>Pleurodeles</taxon>
    </lineage>
</organism>
<name>A0AAV7U5A5_PLEWA</name>
<dbReference type="AlphaFoldDB" id="A0AAV7U5A5"/>